<dbReference type="AlphaFoldDB" id="A0A8J5NWH5"/>
<evidence type="ECO:0000259" key="6">
    <source>
        <dbReference type="PROSITE" id="PS50157"/>
    </source>
</evidence>
<dbReference type="PROSITE" id="PS00028">
    <property type="entry name" value="ZINC_FINGER_C2H2_1"/>
    <property type="match status" value="4"/>
</dbReference>
<dbReference type="FunFam" id="3.30.160.60:FF:002169">
    <property type="entry name" value="Zgc:174573"/>
    <property type="match status" value="1"/>
</dbReference>
<dbReference type="EMBL" id="JAELUR010000023">
    <property type="protein sequence ID" value="KAG7413084.1"/>
    <property type="molecule type" value="Genomic_DNA"/>
</dbReference>
<organism evidence="7 8">
    <name type="scientific">Fusarium oxysporum f. sp. raphani</name>
    <dbReference type="NCBI Taxonomy" id="96318"/>
    <lineage>
        <taxon>Eukaryota</taxon>
        <taxon>Fungi</taxon>
        <taxon>Dikarya</taxon>
        <taxon>Ascomycota</taxon>
        <taxon>Pezizomycotina</taxon>
        <taxon>Sordariomycetes</taxon>
        <taxon>Hypocreomycetidae</taxon>
        <taxon>Hypocreales</taxon>
        <taxon>Nectriaceae</taxon>
        <taxon>Fusarium</taxon>
        <taxon>Fusarium oxysporum species complex</taxon>
    </lineage>
</organism>
<dbReference type="SMART" id="SM00355">
    <property type="entry name" value="ZnF_C2H2"/>
    <property type="match status" value="4"/>
</dbReference>
<dbReference type="GO" id="GO:0010557">
    <property type="term" value="P:positive regulation of macromolecule biosynthetic process"/>
    <property type="evidence" value="ECO:0007669"/>
    <property type="project" value="UniProtKB-ARBA"/>
</dbReference>
<dbReference type="Pfam" id="PF00096">
    <property type="entry name" value="zf-C2H2"/>
    <property type="match status" value="3"/>
</dbReference>
<dbReference type="GO" id="GO:0000978">
    <property type="term" value="F:RNA polymerase II cis-regulatory region sequence-specific DNA binding"/>
    <property type="evidence" value="ECO:0007669"/>
    <property type="project" value="TreeGrafter"/>
</dbReference>
<proteinExistence type="predicted"/>
<dbReference type="FunFam" id="3.30.160.60:FF:000072">
    <property type="entry name" value="zinc finger protein 143 isoform X1"/>
    <property type="match status" value="1"/>
</dbReference>
<dbReference type="GO" id="GO:0005634">
    <property type="term" value="C:nucleus"/>
    <property type="evidence" value="ECO:0007669"/>
    <property type="project" value="TreeGrafter"/>
</dbReference>
<evidence type="ECO:0000256" key="1">
    <source>
        <dbReference type="ARBA" id="ARBA00022723"/>
    </source>
</evidence>
<keyword evidence="1" id="KW-0479">Metal-binding</keyword>
<dbReference type="GO" id="GO:0008270">
    <property type="term" value="F:zinc ion binding"/>
    <property type="evidence" value="ECO:0007669"/>
    <property type="project" value="UniProtKB-KW"/>
</dbReference>
<evidence type="ECO:0000256" key="2">
    <source>
        <dbReference type="ARBA" id="ARBA00022737"/>
    </source>
</evidence>
<feature type="domain" description="C2H2-type" evidence="6">
    <location>
        <begin position="311"/>
        <end position="341"/>
    </location>
</feature>
<feature type="domain" description="C2H2-type" evidence="6">
    <location>
        <begin position="223"/>
        <end position="252"/>
    </location>
</feature>
<feature type="domain" description="C2H2-type" evidence="6">
    <location>
        <begin position="253"/>
        <end position="282"/>
    </location>
</feature>
<reference evidence="7" key="1">
    <citation type="submission" date="2021-04" db="EMBL/GenBank/DDBJ databases">
        <title>First draft genome resource for Brassicaceae pathogens Fusarium oxysporum f. sp. raphani and Fusarium oxysporum f. sp. rapae.</title>
        <authorList>
            <person name="Asai S."/>
        </authorList>
    </citation>
    <scope>NUCLEOTIDE SEQUENCE</scope>
    <source>
        <strain evidence="7">Tf1262</strain>
    </source>
</reference>
<dbReference type="InterPro" id="IPR013087">
    <property type="entry name" value="Znf_C2H2_type"/>
</dbReference>
<keyword evidence="4" id="KW-0862">Zinc</keyword>
<dbReference type="Proteomes" id="UP000693942">
    <property type="component" value="Unassembled WGS sequence"/>
</dbReference>
<keyword evidence="3 5" id="KW-0863">Zinc-finger</keyword>
<gene>
    <name evidence="7" type="primary">AZF1-1</name>
    <name evidence="7" type="ORF">Forpi1262_v017216</name>
</gene>
<name>A0A8J5NWH5_FUSOX</name>
<sequence>MALTPQPTDDLTWESWPQQLSGDYTMMTSSLHPFESRATTTDPHQQPVMAPYMVQPSYSPGPVNSLTAPNYHVPNPYQFGGYQGPPTPPHQVAPPKIQYYDHNAVGHDKDDGRTPSYPREMEYTYAEQAPSPARSDLQASTVRYSGTKPSMASKTIISNETLNPGDQTNFVTEVDELMKVIQRTADLQVGAGQQPLAPVMSSVSFISQGTPGSIDNKSARKRFRCDGPNCQKSFTGKTHLDIHRRTHTGIKPYNCDFPGCGLTFSQLGNLKTHKRRHTGERPFACDKCDRHFAQRGNLRAHRKTHQGLKPFTCILQNCGKNFTSLGNMKTHQNSLHKETLEELTMKFTKIIASGEEVCEADRELFEYFATHYKNSNKGIRGRGEAGTVADHKTRMEMNHPVNTMTAVPQHPLPQIVSTPIPLHGLPVSVSLASYSVSRVQPGPINPM</sequence>
<feature type="domain" description="C2H2-type" evidence="6">
    <location>
        <begin position="283"/>
        <end position="310"/>
    </location>
</feature>
<protein>
    <submittedName>
        <fullName evidence="7">Asparagine-rich zinc finger protein AZF1</fullName>
    </submittedName>
</protein>
<dbReference type="PANTHER" id="PTHR19818:SF139">
    <property type="entry name" value="PAIR-RULE PROTEIN ODD-PAIRED"/>
    <property type="match status" value="1"/>
</dbReference>
<evidence type="ECO:0000256" key="4">
    <source>
        <dbReference type="ARBA" id="ARBA00022833"/>
    </source>
</evidence>
<evidence type="ECO:0000313" key="8">
    <source>
        <dbReference type="Proteomes" id="UP000693942"/>
    </source>
</evidence>
<dbReference type="GO" id="GO:0000981">
    <property type="term" value="F:DNA-binding transcription factor activity, RNA polymerase II-specific"/>
    <property type="evidence" value="ECO:0007669"/>
    <property type="project" value="UniProtKB-ARBA"/>
</dbReference>
<dbReference type="FunFam" id="3.30.160.60:FF:000125">
    <property type="entry name" value="Putative zinc finger protein 143"/>
    <property type="match status" value="1"/>
</dbReference>
<keyword evidence="2" id="KW-0677">Repeat</keyword>
<evidence type="ECO:0000256" key="5">
    <source>
        <dbReference type="PROSITE-ProRule" id="PRU00042"/>
    </source>
</evidence>
<accession>A0A8J5NWH5</accession>
<evidence type="ECO:0000313" key="7">
    <source>
        <dbReference type="EMBL" id="KAG7413084.1"/>
    </source>
</evidence>
<dbReference type="InterPro" id="IPR050329">
    <property type="entry name" value="GLI_C2H2-zinc-finger"/>
</dbReference>
<comment type="caution">
    <text evidence="7">The sequence shown here is derived from an EMBL/GenBank/DDBJ whole genome shotgun (WGS) entry which is preliminary data.</text>
</comment>
<evidence type="ECO:0000256" key="3">
    <source>
        <dbReference type="ARBA" id="ARBA00022771"/>
    </source>
</evidence>
<dbReference type="PANTHER" id="PTHR19818">
    <property type="entry name" value="ZINC FINGER PROTEIN ZIC AND GLI"/>
    <property type="match status" value="1"/>
</dbReference>
<dbReference type="PROSITE" id="PS50157">
    <property type="entry name" value="ZINC_FINGER_C2H2_2"/>
    <property type="match status" value="4"/>
</dbReference>